<evidence type="ECO:0000256" key="3">
    <source>
        <dbReference type="ARBA" id="ARBA00022670"/>
    </source>
</evidence>
<dbReference type="SMART" id="SM00382">
    <property type="entry name" value="AAA"/>
    <property type="match status" value="1"/>
</dbReference>
<keyword evidence="5 11" id="KW-0547">Nucleotide-binding</keyword>
<evidence type="ECO:0000256" key="7">
    <source>
        <dbReference type="ARBA" id="ARBA00022833"/>
    </source>
</evidence>
<keyword evidence="3 11" id="KW-0645">Protease</keyword>
<feature type="binding site" evidence="11">
    <location>
        <position position="504"/>
    </location>
    <ligand>
        <name>Zn(2+)</name>
        <dbReference type="ChEBI" id="CHEBI:29105"/>
        <note>catalytic</note>
    </ligand>
</feature>
<evidence type="ECO:0000313" key="15">
    <source>
        <dbReference type="EMBL" id="MFD2675285.1"/>
    </source>
</evidence>
<feature type="compositionally biased region" description="Low complexity" evidence="13">
    <location>
        <begin position="617"/>
        <end position="628"/>
    </location>
</feature>
<keyword evidence="16" id="KW-1185">Reference proteome</keyword>
<feature type="binding site" evidence="11">
    <location>
        <position position="432"/>
    </location>
    <ligand>
        <name>Zn(2+)</name>
        <dbReference type="ChEBI" id="CHEBI:29105"/>
        <note>catalytic</note>
    </ligand>
</feature>
<keyword evidence="7 11" id="KW-0862">Zinc</keyword>
<dbReference type="NCBIfam" id="TIGR01241">
    <property type="entry name" value="FtsH_fam"/>
    <property type="match status" value="1"/>
</dbReference>
<dbReference type="Gene3D" id="1.10.8.60">
    <property type="match status" value="1"/>
</dbReference>
<gene>
    <name evidence="11 15" type="primary">ftsH</name>
    <name evidence="15" type="ORF">ACFSUQ_08275</name>
</gene>
<dbReference type="InterPro" id="IPR027417">
    <property type="entry name" value="P-loop_NTPase"/>
</dbReference>
<dbReference type="EMBL" id="JBHUNF010000004">
    <property type="protein sequence ID" value="MFD2675285.1"/>
    <property type="molecule type" value="Genomic_DNA"/>
</dbReference>
<dbReference type="PANTHER" id="PTHR23076:SF97">
    <property type="entry name" value="ATP-DEPENDENT ZINC METALLOPROTEASE YME1L1"/>
    <property type="match status" value="1"/>
</dbReference>
<dbReference type="Proteomes" id="UP001597453">
    <property type="component" value="Unassembled WGS sequence"/>
</dbReference>
<feature type="active site" evidence="11">
    <location>
        <position position="429"/>
    </location>
</feature>
<protein>
    <recommendedName>
        <fullName evidence="11">ATP-dependent zinc metalloprotease FtsH</fullName>
        <ecNumber evidence="11">3.4.24.-</ecNumber>
    </recommendedName>
</protein>
<keyword evidence="4 11" id="KW-0479">Metal-binding</keyword>
<keyword evidence="6 11" id="KW-0378">Hydrolase</keyword>
<comment type="function">
    <text evidence="11">Acts as a processive, ATP-dependent zinc metallopeptidase for both cytoplasmic and membrane proteins. Plays a role in the quality control of integral membrane proteins.</text>
</comment>
<evidence type="ECO:0000256" key="13">
    <source>
        <dbReference type="SAM" id="MobiDB-lite"/>
    </source>
</evidence>
<dbReference type="Pfam" id="PF17862">
    <property type="entry name" value="AAA_lid_3"/>
    <property type="match status" value="1"/>
</dbReference>
<keyword evidence="11" id="KW-1003">Cell membrane</keyword>
<evidence type="ECO:0000259" key="14">
    <source>
        <dbReference type="SMART" id="SM00382"/>
    </source>
</evidence>
<dbReference type="CDD" id="cd19501">
    <property type="entry name" value="RecA-like_FtsH"/>
    <property type="match status" value="1"/>
</dbReference>
<keyword evidence="8 11" id="KW-0067">ATP-binding</keyword>
<name>A0ABW5RKT5_9MICO</name>
<feature type="transmembrane region" description="Helical" evidence="11">
    <location>
        <begin position="12"/>
        <end position="29"/>
    </location>
</feature>
<evidence type="ECO:0000256" key="1">
    <source>
        <dbReference type="ARBA" id="ARBA00004370"/>
    </source>
</evidence>
<proteinExistence type="inferred from homology"/>
<evidence type="ECO:0000256" key="6">
    <source>
        <dbReference type="ARBA" id="ARBA00022801"/>
    </source>
</evidence>
<dbReference type="PROSITE" id="PS00674">
    <property type="entry name" value="AAA"/>
    <property type="match status" value="1"/>
</dbReference>
<dbReference type="SUPFAM" id="SSF52540">
    <property type="entry name" value="P-loop containing nucleoside triphosphate hydrolases"/>
    <property type="match status" value="1"/>
</dbReference>
<evidence type="ECO:0000256" key="12">
    <source>
        <dbReference type="RuleBase" id="RU003651"/>
    </source>
</evidence>
<dbReference type="RefSeq" id="WP_066058065.1">
    <property type="nucleotide sequence ID" value="NZ_JBHUNF010000004.1"/>
</dbReference>
<evidence type="ECO:0000256" key="9">
    <source>
        <dbReference type="ARBA" id="ARBA00023049"/>
    </source>
</evidence>
<evidence type="ECO:0000313" key="16">
    <source>
        <dbReference type="Proteomes" id="UP001597453"/>
    </source>
</evidence>
<evidence type="ECO:0000256" key="5">
    <source>
        <dbReference type="ARBA" id="ARBA00022741"/>
    </source>
</evidence>
<dbReference type="Pfam" id="PF01434">
    <property type="entry name" value="Peptidase_M41"/>
    <property type="match status" value="1"/>
</dbReference>
<dbReference type="InterPro" id="IPR037219">
    <property type="entry name" value="Peptidase_M41-like"/>
</dbReference>
<comment type="similarity">
    <text evidence="2 11">In the C-terminal section; belongs to the peptidase M41 family.</text>
</comment>
<dbReference type="PANTHER" id="PTHR23076">
    <property type="entry name" value="METALLOPROTEASE M41 FTSH"/>
    <property type="match status" value="1"/>
</dbReference>
<comment type="subcellular location">
    <subcellularLocation>
        <location evidence="11">Cell membrane</location>
        <topology evidence="11">Multi-pass membrane protein</topology>
        <orientation evidence="11">Cytoplasmic side</orientation>
    </subcellularLocation>
    <subcellularLocation>
        <location evidence="1">Membrane</location>
    </subcellularLocation>
</comment>
<organism evidence="15 16">
    <name type="scientific">Gulosibacter bifidus</name>
    <dbReference type="NCBI Taxonomy" id="272239"/>
    <lineage>
        <taxon>Bacteria</taxon>
        <taxon>Bacillati</taxon>
        <taxon>Actinomycetota</taxon>
        <taxon>Actinomycetes</taxon>
        <taxon>Micrococcales</taxon>
        <taxon>Microbacteriaceae</taxon>
        <taxon>Gulosibacter</taxon>
    </lineage>
</organism>
<dbReference type="InterPro" id="IPR003593">
    <property type="entry name" value="AAA+_ATPase"/>
</dbReference>
<feature type="domain" description="AAA+ ATPase" evidence="14">
    <location>
        <begin position="198"/>
        <end position="337"/>
    </location>
</feature>
<dbReference type="GO" id="GO:0008237">
    <property type="term" value="F:metallopeptidase activity"/>
    <property type="evidence" value="ECO:0007669"/>
    <property type="project" value="UniProtKB-KW"/>
</dbReference>
<dbReference type="InterPro" id="IPR005936">
    <property type="entry name" value="FtsH"/>
</dbReference>
<evidence type="ECO:0000256" key="10">
    <source>
        <dbReference type="ARBA" id="ARBA00023136"/>
    </source>
</evidence>
<keyword evidence="9 11" id="KW-0482">Metalloprotease</keyword>
<comment type="similarity">
    <text evidence="11">In the central section; belongs to the AAA ATPase family.</text>
</comment>
<comment type="similarity">
    <text evidence="12">Belongs to the AAA ATPase family.</text>
</comment>
<evidence type="ECO:0000256" key="11">
    <source>
        <dbReference type="HAMAP-Rule" id="MF_01458"/>
    </source>
</evidence>
<evidence type="ECO:0000256" key="8">
    <source>
        <dbReference type="ARBA" id="ARBA00022840"/>
    </source>
</evidence>
<accession>A0ABW5RKT5</accession>
<comment type="caution">
    <text evidence="15">The sequence shown here is derived from an EMBL/GenBank/DDBJ whole genome shotgun (WGS) entry which is preliminary data.</text>
</comment>
<dbReference type="InterPro" id="IPR003959">
    <property type="entry name" value="ATPase_AAA_core"/>
</dbReference>
<keyword evidence="11" id="KW-0812">Transmembrane</keyword>
<feature type="transmembrane region" description="Helical" evidence="11">
    <location>
        <begin position="112"/>
        <end position="134"/>
    </location>
</feature>
<reference evidence="16" key="1">
    <citation type="journal article" date="2019" name="Int. J. Syst. Evol. Microbiol.">
        <title>The Global Catalogue of Microorganisms (GCM) 10K type strain sequencing project: providing services to taxonomists for standard genome sequencing and annotation.</title>
        <authorList>
            <consortium name="The Broad Institute Genomics Platform"/>
            <consortium name="The Broad Institute Genome Sequencing Center for Infectious Disease"/>
            <person name="Wu L."/>
            <person name="Ma J."/>
        </authorList>
    </citation>
    <scope>NUCLEOTIDE SEQUENCE [LARGE SCALE GENOMIC DNA]</scope>
    <source>
        <strain evidence="16">TISTR 1511</strain>
    </source>
</reference>
<evidence type="ECO:0000256" key="2">
    <source>
        <dbReference type="ARBA" id="ARBA00010044"/>
    </source>
</evidence>
<dbReference type="Pfam" id="PF00004">
    <property type="entry name" value="AAA"/>
    <property type="match status" value="1"/>
</dbReference>
<sequence>MNTVKKLFKSPIVLVLLAVIAIAVGFSLINQQGDTEVTTEQGLAVVKDQKLKDVTIVAGDNRVNVQLEKPHEEYGERLHFYFVDARADTVVKAVDKAAISGHFNDEVPGPNWLSTALTLLFPLVLIGFFLWIMLSGMQGGGAGGVMKFGKSRAKLVSKEDPQVTFADVAGADEALEELAEIKDFLKEPAKFKQVGARIPKGVLLYGPPGTGKTLLAKAVAGEAGVPFYSISGSDFVEMFVGVGASRVRDLFEQAKQNAPAIIFIDEIDAVGRQRGVGMGGGNDEREQTLNQLLVEMDGFDANTNVILIAATNRPDVLDAALLRPGRFDRQVGVDAPDLEGRRRILQVHAKGKPIAKDVDLSVVARKTPGFTGADLANVLNEAALLTARMNAQIIDARAIDEAIDRVIAGPQRRSRVMNDQEKLITAYHEGGHAIAAAALRHTDPVTKITILPRGKALGYTMVVPLEDKYSVTRNELLDQLTYAMGGRIAEEIVFHDPTTGASNDIEKATKTARKMITEYGMSNIVGAIKLGDNEGDSPYSRSQGSPYSNETAHVVDREVLALLENAMQEAWWVLNKNRDVLDRLAAELLEVETIGHDRLAEIFADIEKLPERGQWLSSPERPVSSRPPVELKPHLPASGVETPVSHAGTPEQPGDGAGTPDAGLGRPEAGLPADPNRGLPTDPAGGPTADGPTADGPGTDAPTNNDGPAGPQMFNGDAPQA</sequence>
<dbReference type="EC" id="3.4.24.-" evidence="11"/>
<comment type="subunit">
    <text evidence="11">Homohexamer.</text>
</comment>
<feature type="binding site" evidence="11">
    <location>
        <position position="428"/>
    </location>
    <ligand>
        <name>Zn(2+)</name>
        <dbReference type="ChEBI" id="CHEBI:29105"/>
        <note>catalytic</note>
    </ligand>
</feature>
<dbReference type="InterPro" id="IPR041569">
    <property type="entry name" value="AAA_lid_3"/>
</dbReference>
<feature type="region of interest" description="Disordered" evidence="13">
    <location>
        <begin position="615"/>
        <end position="721"/>
    </location>
</feature>
<dbReference type="InterPro" id="IPR000642">
    <property type="entry name" value="Peptidase_M41"/>
</dbReference>
<dbReference type="Gene3D" id="3.40.50.300">
    <property type="entry name" value="P-loop containing nucleotide triphosphate hydrolases"/>
    <property type="match status" value="1"/>
</dbReference>
<evidence type="ECO:0000256" key="4">
    <source>
        <dbReference type="ARBA" id="ARBA00022723"/>
    </source>
</evidence>
<dbReference type="HAMAP" id="MF_01458">
    <property type="entry name" value="FtsH"/>
    <property type="match status" value="1"/>
</dbReference>
<dbReference type="SUPFAM" id="SSF140990">
    <property type="entry name" value="FtsH protease domain-like"/>
    <property type="match status" value="1"/>
</dbReference>
<dbReference type="Gene3D" id="1.20.58.760">
    <property type="entry name" value="Peptidase M41"/>
    <property type="match status" value="1"/>
</dbReference>
<dbReference type="InterPro" id="IPR003960">
    <property type="entry name" value="ATPase_AAA_CS"/>
</dbReference>
<comment type="cofactor">
    <cofactor evidence="11">
        <name>Zn(2+)</name>
        <dbReference type="ChEBI" id="CHEBI:29105"/>
    </cofactor>
    <text evidence="11">Binds 1 zinc ion per subunit.</text>
</comment>
<feature type="binding site" evidence="11">
    <location>
        <begin position="206"/>
        <end position="213"/>
    </location>
    <ligand>
        <name>ATP</name>
        <dbReference type="ChEBI" id="CHEBI:30616"/>
    </ligand>
</feature>
<keyword evidence="10 11" id="KW-0472">Membrane</keyword>
<keyword evidence="11" id="KW-1133">Transmembrane helix</keyword>